<evidence type="ECO:0000313" key="2">
    <source>
        <dbReference type="Proteomes" id="UP000489190"/>
    </source>
</evidence>
<comment type="caution">
    <text evidence="1">The sequence shown here is derived from an EMBL/GenBank/DDBJ whole genome shotgun (WGS) entry which is preliminary data.</text>
</comment>
<gene>
    <name evidence="1" type="ORF">GHO39_27790</name>
</gene>
<protein>
    <submittedName>
        <fullName evidence="1">Uncharacterized protein</fullName>
    </submittedName>
</protein>
<dbReference type="AlphaFoldDB" id="A0A7X1XJS9"/>
<dbReference type="Proteomes" id="UP000489190">
    <property type="component" value="Unassembled WGS sequence"/>
</dbReference>
<name>A0A7X1XJS9_9PSED</name>
<dbReference type="RefSeq" id="WP_153331037.1">
    <property type="nucleotide sequence ID" value="NZ_WIWI01000191.1"/>
</dbReference>
<proteinExistence type="predicted"/>
<accession>A0A7X1XJS9</accession>
<sequence>MFKINNTLESIFGLSNTNASREWSKLVNENASEKRSDGSFIGEIGNLIFSRTVGSETINITTINE</sequence>
<organism evidence="1 2">
    <name type="scientific">Pseudomonas helleri</name>
    <dbReference type="NCBI Taxonomy" id="1608996"/>
    <lineage>
        <taxon>Bacteria</taxon>
        <taxon>Pseudomonadati</taxon>
        <taxon>Pseudomonadota</taxon>
        <taxon>Gammaproteobacteria</taxon>
        <taxon>Pseudomonadales</taxon>
        <taxon>Pseudomonadaceae</taxon>
        <taxon>Pseudomonas</taxon>
    </lineage>
</organism>
<dbReference type="EMBL" id="WIWI01000191">
    <property type="protein sequence ID" value="MQT92875.1"/>
    <property type="molecule type" value="Genomic_DNA"/>
</dbReference>
<evidence type="ECO:0000313" key="1">
    <source>
        <dbReference type="EMBL" id="MQT92875.1"/>
    </source>
</evidence>
<reference evidence="1 2" key="1">
    <citation type="submission" date="2019-10" db="EMBL/GenBank/DDBJ databases">
        <title>Evaluation of single-gene subtyping targets for Pseudomonas.</title>
        <authorList>
            <person name="Reichler S.J."/>
            <person name="Orsi R.H."/>
            <person name="Wiedmann M."/>
            <person name="Martin N.H."/>
            <person name="Murphy S.I."/>
        </authorList>
    </citation>
    <scope>NUCLEOTIDE SEQUENCE [LARGE SCALE GENOMIC DNA]</scope>
    <source>
        <strain evidence="1 2">FSL R10-3254</strain>
    </source>
</reference>